<dbReference type="GO" id="GO:0003677">
    <property type="term" value="F:DNA binding"/>
    <property type="evidence" value="ECO:0007669"/>
    <property type="project" value="InterPro"/>
</dbReference>
<dbReference type="Gene3D" id="3.40.1350.10">
    <property type="match status" value="1"/>
</dbReference>
<dbReference type="Pfam" id="PF01396">
    <property type="entry name" value="Zn_ribbon_Top1"/>
    <property type="match status" value="1"/>
</dbReference>
<proteinExistence type="predicted"/>
<dbReference type="GO" id="GO:0006265">
    <property type="term" value="P:DNA topological change"/>
    <property type="evidence" value="ECO:0007669"/>
    <property type="project" value="InterPro"/>
</dbReference>
<dbReference type="PANTHER" id="PTHR30015:SF7">
    <property type="entry name" value="TYPE IV METHYL-DIRECTED RESTRICTION ENZYME ECOKMRR"/>
    <property type="match status" value="1"/>
</dbReference>
<comment type="caution">
    <text evidence="1">The sequence shown here is derived from an EMBL/GenBank/DDBJ whole genome shotgun (WGS) entry which is preliminary data.</text>
</comment>
<dbReference type="SUPFAM" id="SSF57783">
    <property type="entry name" value="Zinc beta-ribbon"/>
    <property type="match status" value="1"/>
</dbReference>
<accession>A0A842GH69</accession>
<name>A0A842GH69_9LIST</name>
<dbReference type="Proteomes" id="UP000550367">
    <property type="component" value="Unassembled WGS sequence"/>
</dbReference>
<dbReference type="GO" id="GO:0005694">
    <property type="term" value="C:chromosome"/>
    <property type="evidence" value="ECO:0007669"/>
    <property type="project" value="InterPro"/>
</dbReference>
<reference evidence="1 2" key="1">
    <citation type="submission" date="2020-03" db="EMBL/GenBank/DDBJ databases">
        <title>Soil Listeria distribution.</title>
        <authorList>
            <person name="Liao J."/>
            <person name="Wiedmann M."/>
        </authorList>
    </citation>
    <scope>NUCLEOTIDE SEQUENCE [LARGE SCALE GENOMIC DNA]</scope>
    <source>
        <strain evidence="1 2">FSL L7-0153</strain>
    </source>
</reference>
<dbReference type="RefSeq" id="WP_185425307.1">
    <property type="nucleotide sequence ID" value="NZ_JAARRV010000002.1"/>
</dbReference>
<dbReference type="Pfam" id="PF04471">
    <property type="entry name" value="Mrr_cat"/>
    <property type="match status" value="1"/>
</dbReference>
<dbReference type="SUPFAM" id="SSF52980">
    <property type="entry name" value="Restriction endonuclease-like"/>
    <property type="match status" value="1"/>
</dbReference>
<dbReference type="InterPro" id="IPR011335">
    <property type="entry name" value="Restrct_endonuc-II-like"/>
</dbReference>
<dbReference type="InterPro" id="IPR052906">
    <property type="entry name" value="Type_IV_Methyl-Rstrct_Enzyme"/>
</dbReference>
<protein>
    <submittedName>
        <fullName evidence="1">Uncharacterized protein</fullName>
    </submittedName>
</protein>
<dbReference type="PANTHER" id="PTHR30015">
    <property type="entry name" value="MRR RESTRICTION SYSTEM PROTEIN"/>
    <property type="match status" value="1"/>
</dbReference>
<dbReference type="Gene3D" id="3.30.65.10">
    <property type="entry name" value="Bacterial Topoisomerase I, domain 1"/>
    <property type="match status" value="1"/>
</dbReference>
<dbReference type="GO" id="GO:0009307">
    <property type="term" value="P:DNA restriction-modification system"/>
    <property type="evidence" value="ECO:0007669"/>
    <property type="project" value="InterPro"/>
</dbReference>
<organism evidence="1 2">
    <name type="scientific">Listeria booriae</name>
    <dbReference type="NCBI Taxonomy" id="1552123"/>
    <lineage>
        <taxon>Bacteria</taxon>
        <taxon>Bacillati</taxon>
        <taxon>Bacillota</taxon>
        <taxon>Bacilli</taxon>
        <taxon>Bacillales</taxon>
        <taxon>Listeriaceae</taxon>
        <taxon>Listeria</taxon>
    </lineage>
</organism>
<dbReference type="InterPro" id="IPR007560">
    <property type="entry name" value="Restrct_endonuc_IV_Mrr"/>
</dbReference>
<dbReference type="GO" id="GO:0015666">
    <property type="term" value="F:restriction endodeoxyribonuclease activity"/>
    <property type="evidence" value="ECO:0007669"/>
    <property type="project" value="TreeGrafter"/>
</dbReference>
<dbReference type="InterPro" id="IPR011856">
    <property type="entry name" value="tRNA_endonuc-like_dom_sf"/>
</dbReference>
<dbReference type="AlphaFoldDB" id="A0A842GH69"/>
<dbReference type="InterPro" id="IPR013498">
    <property type="entry name" value="Topo_IA_Znf"/>
</dbReference>
<dbReference type="GO" id="GO:0003916">
    <property type="term" value="F:DNA topoisomerase activity"/>
    <property type="evidence" value="ECO:0007669"/>
    <property type="project" value="InterPro"/>
</dbReference>
<gene>
    <name evidence="1" type="ORF">HCB25_04630</name>
</gene>
<sequence length="213" mass="24634">MNFKNLFSKKEDKKLLGIERRESYYIDSKNVTNLSTMSGENFEVFLRDLFIYDGLKAELTPKYKDDGIDIIVTRGKLHTAIQAKRMDIYKNYNLVDKEVVNSLVGGARRRGIERTCIITTSIFTEAAQDIAAQEGMELIDGRQLYYLIAKIRPELLAEAYFEKLGYIKCPECGTGILKKREGRQKIPFIGCTNFPKCRHSMKITEFETRYIKQ</sequence>
<dbReference type="EMBL" id="JAARYY010000002">
    <property type="protein sequence ID" value="MBC2243342.1"/>
    <property type="molecule type" value="Genomic_DNA"/>
</dbReference>
<evidence type="ECO:0000313" key="1">
    <source>
        <dbReference type="EMBL" id="MBC2243342.1"/>
    </source>
</evidence>
<evidence type="ECO:0000313" key="2">
    <source>
        <dbReference type="Proteomes" id="UP000550367"/>
    </source>
</evidence>